<name>A0A7H0LI58_9SPHN</name>
<keyword evidence="1" id="KW-0472">Membrane</keyword>
<gene>
    <name evidence="2" type="ORF">H3Z74_22310</name>
</gene>
<reference evidence="2 3" key="1">
    <citation type="submission" date="2020-09" db="EMBL/GenBank/DDBJ databases">
        <title>Sphingomonas sp., a new species isolated from pork steak.</title>
        <authorList>
            <person name="Heidler von Heilborn D."/>
        </authorList>
    </citation>
    <scope>NUCLEOTIDE SEQUENCE [LARGE SCALE GENOMIC DNA]</scope>
    <source>
        <strain evidence="3">S8-3T</strain>
    </source>
</reference>
<dbReference type="KEGG" id="spap:H3Z74_22310"/>
<feature type="transmembrane region" description="Helical" evidence="1">
    <location>
        <begin position="39"/>
        <end position="60"/>
    </location>
</feature>
<evidence type="ECO:0000256" key="1">
    <source>
        <dbReference type="SAM" id="Phobius"/>
    </source>
</evidence>
<dbReference type="Proteomes" id="UP000516148">
    <property type="component" value="Chromosome"/>
</dbReference>
<evidence type="ECO:0000313" key="2">
    <source>
        <dbReference type="EMBL" id="QNQ09361.1"/>
    </source>
</evidence>
<accession>A0A7H0LI58</accession>
<keyword evidence="1" id="KW-1133">Transmembrane helix</keyword>
<organism evidence="2 3">
    <name type="scientific">Sphingomonas alpina</name>
    <dbReference type="NCBI Taxonomy" id="653931"/>
    <lineage>
        <taxon>Bacteria</taxon>
        <taxon>Pseudomonadati</taxon>
        <taxon>Pseudomonadota</taxon>
        <taxon>Alphaproteobacteria</taxon>
        <taxon>Sphingomonadales</taxon>
        <taxon>Sphingomonadaceae</taxon>
        <taxon>Sphingomonas</taxon>
    </lineage>
</organism>
<proteinExistence type="predicted"/>
<evidence type="ECO:0000313" key="3">
    <source>
        <dbReference type="Proteomes" id="UP000516148"/>
    </source>
</evidence>
<dbReference type="EMBL" id="CP061038">
    <property type="protein sequence ID" value="QNQ09361.1"/>
    <property type="molecule type" value="Genomic_DNA"/>
</dbReference>
<keyword evidence="1" id="KW-0812">Transmembrane</keyword>
<feature type="transmembrane region" description="Helical" evidence="1">
    <location>
        <begin position="7"/>
        <end position="27"/>
    </location>
</feature>
<keyword evidence="3" id="KW-1185">Reference proteome</keyword>
<dbReference type="AlphaFoldDB" id="A0A7H0LI58"/>
<sequence>MSVLGEFLQLLLASCGVALLIGLPTHLILRRLGRYSLPAYLGTTALGVVAIVDIIALSAIRMPA</sequence>
<protein>
    <submittedName>
        <fullName evidence="2">Uncharacterized protein</fullName>
    </submittedName>
</protein>
<dbReference type="RefSeq" id="WP_187761676.1">
    <property type="nucleotide sequence ID" value="NZ_CP061038.1"/>
</dbReference>